<evidence type="ECO:0000256" key="7">
    <source>
        <dbReference type="ARBA" id="ARBA00022989"/>
    </source>
</evidence>
<keyword evidence="4" id="KW-1003">Cell membrane</keyword>
<dbReference type="STRING" id="662755.CRES_1133"/>
<dbReference type="GO" id="GO:0005886">
    <property type="term" value="C:plasma membrane"/>
    <property type="evidence" value="ECO:0007669"/>
    <property type="project" value="UniProtKB-SubCell"/>
</dbReference>
<keyword evidence="9 11" id="KW-0472">Membrane</keyword>
<accession>F8E329</accession>
<feature type="transmembrane region" description="Helical" evidence="11">
    <location>
        <begin position="12"/>
        <end position="33"/>
    </location>
</feature>
<comment type="similarity">
    <text evidence="2">Belongs to the YajC family.</text>
</comment>
<evidence type="ECO:0000256" key="10">
    <source>
        <dbReference type="SAM" id="MobiDB-lite"/>
    </source>
</evidence>
<dbReference type="PANTHER" id="PTHR33909">
    <property type="entry name" value="SEC TRANSLOCON ACCESSORY COMPLEX SUBUNIT YAJC"/>
    <property type="match status" value="1"/>
</dbReference>
<keyword evidence="6" id="KW-0653">Protein transport</keyword>
<feature type="compositionally biased region" description="Basic and acidic residues" evidence="10">
    <location>
        <begin position="127"/>
        <end position="143"/>
    </location>
</feature>
<proteinExistence type="inferred from homology"/>
<dbReference type="EMBL" id="CP002857">
    <property type="protein sequence ID" value="AEI09489.1"/>
    <property type="molecule type" value="Genomic_DNA"/>
</dbReference>
<dbReference type="Proteomes" id="UP000000492">
    <property type="component" value="Chromosome"/>
</dbReference>
<evidence type="ECO:0000256" key="6">
    <source>
        <dbReference type="ARBA" id="ARBA00022927"/>
    </source>
</evidence>
<dbReference type="InterPro" id="IPR003849">
    <property type="entry name" value="Preprotein_translocase_YajC"/>
</dbReference>
<gene>
    <name evidence="12" type="primary">secN</name>
    <name evidence="12" type="ordered locus">CRES_1133</name>
</gene>
<evidence type="ECO:0000256" key="11">
    <source>
        <dbReference type="SAM" id="Phobius"/>
    </source>
</evidence>
<dbReference type="KEGG" id="crd:CRES_1133"/>
<keyword evidence="8" id="KW-0811">Translocation</keyword>
<organism evidence="12 13">
    <name type="scientific">Corynebacterium resistens (strain DSM 45100 / JCM 12819 / GTC 2026 / SICGH 158)</name>
    <dbReference type="NCBI Taxonomy" id="662755"/>
    <lineage>
        <taxon>Bacteria</taxon>
        <taxon>Bacillati</taxon>
        <taxon>Actinomycetota</taxon>
        <taxon>Actinomycetes</taxon>
        <taxon>Mycobacteriales</taxon>
        <taxon>Corynebacteriaceae</taxon>
        <taxon>Corynebacterium</taxon>
    </lineage>
</organism>
<evidence type="ECO:0000256" key="4">
    <source>
        <dbReference type="ARBA" id="ARBA00022475"/>
    </source>
</evidence>
<feature type="region of interest" description="Disordered" evidence="10">
    <location>
        <begin position="103"/>
        <end position="143"/>
    </location>
</feature>
<evidence type="ECO:0000256" key="3">
    <source>
        <dbReference type="ARBA" id="ARBA00022448"/>
    </source>
</evidence>
<dbReference type="eggNOG" id="COG1862">
    <property type="taxonomic scope" value="Bacteria"/>
</dbReference>
<dbReference type="SMART" id="SM01323">
    <property type="entry name" value="YajC"/>
    <property type="match status" value="1"/>
</dbReference>
<evidence type="ECO:0000256" key="5">
    <source>
        <dbReference type="ARBA" id="ARBA00022692"/>
    </source>
</evidence>
<keyword evidence="7 11" id="KW-1133">Transmembrane helix</keyword>
<dbReference type="HOGENOM" id="CLU_116157_4_3_11"/>
<evidence type="ECO:0000313" key="13">
    <source>
        <dbReference type="Proteomes" id="UP000000492"/>
    </source>
</evidence>
<reference evidence="12 13" key="1">
    <citation type="journal article" date="2012" name="BMC Genomics">
        <title>Complete genome sequence, lifestyle, and multi-drug resistance of the human pathogen Corynebacterium resistens DSM 45100 isolated from blood samples of a leukemia patient.</title>
        <authorList>
            <person name="Schroder J."/>
            <person name="Maus I."/>
            <person name="Meyer K."/>
            <person name="Wordemann S."/>
            <person name="Blom J."/>
            <person name="Jaenicke S."/>
            <person name="Schneider J."/>
            <person name="Trost E."/>
            <person name="Tauch A."/>
        </authorList>
    </citation>
    <scope>NUCLEOTIDE SEQUENCE [LARGE SCALE GENOMIC DNA]</scope>
    <source>
        <strain evidence="13">DSM 45100 / JCM 12819 / CCUG 50093 / GTC 2026 / SICGH 158</strain>
    </source>
</reference>
<evidence type="ECO:0000256" key="2">
    <source>
        <dbReference type="ARBA" id="ARBA00006742"/>
    </source>
</evidence>
<dbReference type="NCBIfam" id="TIGR00739">
    <property type="entry name" value="yajC"/>
    <property type="match status" value="1"/>
</dbReference>
<feature type="compositionally biased region" description="Polar residues" evidence="10">
    <location>
        <begin position="109"/>
        <end position="119"/>
    </location>
</feature>
<protein>
    <submittedName>
        <fullName evidence="12">Preprotein translocase subunit</fullName>
    </submittedName>
</protein>
<comment type="subcellular location">
    <subcellularLocation>
        <location evidence="1">Cell membrane</location>
        <topology evidence="1">Single-pass membrane protein</topology>
    </subcellularLocation>
</comment>
<dbReference type="PANTHER" id="PTHR33909:SF1">
    <property type="entry name" value="SEC TRANSLOCON ACCESSORY COMPLEX SUBUNIT YAJC"/>
    <property type="match status" value="1"/>
</dbReference>
<keyword evidence="3" id="KW-0813">Transport</keyword>
<keyword evidence="13" id="KW-1185">Reference proteome</keyword>
<dbReference type="GO" id="GO:0015031">
    <property type="term" value="P:protein transport"/>
    <property type="evidence" value="ECO:0007669"/>
    <property type="project" value="UniProtKB-KW"/>
</dbReference>
<dbReference type="Pfam" id="PF02699">
    <property type="entry name" value="YajC"/>
    <property type="match status" value="1"/>
</dbReference>
<sequence>MLLVLYRRYGTLTGMDPLILILVLLVFIALPLFQLRKQNQKLKEIRAFQAQLRPGMVVRMTSGIQGRIHHVGEKSIDLEIAPSVVTTWDRTAVLSAVDSVEDGSVQGDALQQTNPSNPRLGSEQADLDGRAPQDADGTTEERQ</sequence>
<evidence type="ECO:0000256" key="8">
    <source>
        <dbReference type="ARBA" id="ARBA00023010"/>
    </source>
</evidence>
<evidence type="ECO:0000256" key="9">
    <source>
        <dbReference type="ARBA" id="ARBA00023136"/>
    </source>
</evidence>
<evidence type="ECO:0000256" key="1">
    <source>
        <dbReference type="ARBA" id="ARBA00004162"/>
    </source>
</evidence>
<name>F8E329_CORRG</name>
<keyword evidence="5 11" id="KW-0812">Transmembrane</keyword>
<dbReference type="AlphaFoldDB" id="F8E329"/>
<evidence type="ECO:0000313" key="12">
    <source>
        <dbReference type="EMBL" id="AEI09489.1"/>
    </source>
</evidence>